<dbReference type="Pfam" id="PF13837">
    <property type="entry name" value="Myb_DNA-bind_4"/>
    <property type="match status" value="1"/>
</dbReference>
<sequence length="275" mass="29545">MSGANASSPAAAGTPRSRLPRWTRHETLVLLQAKRAMEQRGRRSSRQPVRLKWAVVSAYCRRHGVERGPMQCRKRWGNLSWDLKKIVAWEKNLATAAISLPSSFDREVYDALVGGDDAAPPFDLGEDLAEGDDVDADEPPHMVMPISARKYEPPAASSQQECSDPATVSAKKDGAASDKNSTSQQDGGGGGLKDSEATYGAGVGAEEGTTTATATAMTTSIGRQVIEALERGNRMLGDQLEAQRAIWDMEREQRAALLAAVNKLADAVGRIADKL</sequence>
<evidence type="ECO:0000313" key="4">
    <source>
        <dbReference type="Proteomes" id="UP000479710"/>
    </source>
</evidence>
<dbReference type="PROSITE" id="PS50090">
    <property type="entry name" value="MYB_LIKE"/>
    <property type="match status" value="1"/>
</dbReference>
<keyword evidence="4" id="KW-1185">Reference proteome</keyword>
<feature type="region of interest" description="Disordered" evidence="1">
    <location>
        <begin position="120"/>
        <end position="198"/>
    </location>
</feature>
<proteinExistence type="predicted"/>
<evidence type="ECO:0000256" key="1">
    <source>
        <dbReference type="SAM" id="MobiDB-lite"/>
    </source>
</evidence>
<dbReference type="AlphaFoldDB" id="A0A6G1EM49"/>
<organism evidence="3 4">
    <name type="scientific">Oryza meyeriana var. granulata</name>
    <dbReference type="NCBI Taxonomy" id="110450"/>
    <lineage>
        <taxon>Eukaryota</taxon>
        <taxon>Viridiplantae</taxon>
        <taxon>Streptophyta</taxon>
        <taxon>Embryophyta</taxon>
        <taxon>Tracheophyta</taxon>
        <taxon>Spermatophyta</taxon>
        <taxon>Magnoliopsida</taxon>
        <taxon>Liliopsida</taxon>
        <taxon>Poales</taxon>
        <taxon>Poaceae</taxon>
        <taxon>BOP clade</taxon>
        <taxon>Oryzoideae</taxon>
        <taxon>Oryzeae</taxon>
        <taxon>Oryzinae</taxon>
        <taxon>Oryza</taxon>
        <taxon>Oryza meyeriana</taxon>
    </lineage>
</organism>
<gene>
    <name evidence="3" type="ORF">E2562_016685</name>
</gene>
<evidence type="ECO:0000259" key="2">
    <source>
        <dbReference type="PROSITE" id="PS50090"/>
    </source>
</evidence>
<name>A0A6G1EM49_9ORYZ</name>
<feature type="compositionally biased region" description="Acidic residues" evidence="1">
    <location>
        <begin position="124"/>
        <end position="137"/>
    </location>
</feature>
<dbReference type="PANTHER" id="PTHR47211:SF2">
    <property type="entry name" value="TRIHELIX TRANSCRIPTION FACTOR ASR3"/>
    <property type="match status" value="1"/>
</dbReference>
<accession>A0A6G1EM49</accession>
<dbReference type="InterPro" id="IPR044822">
    <property type="entry name" value="Myb_DNA-bind_4"/>
</dbReference>
<evidence type="ECO:0000313" key="3">
    <source>
        <dbReference type="EMBL" id="KAF0925493.1"/>
    </source>
</evidence>
<dbReference type="OrthoDB" id="1865198at2759"/>
<comment type="caution">
    <text evidence="3">The sequence shown here is derived from an EMBL/GenBank/DDBJ whole genome shotgun (WGS) entry which is preliminary data.</text>
</comment>
<feature type="domain" description="Myb-like" evidence="2">
    <location>
        <begin position="14"/>
        <end position="80"/>
    </location>
</feature>
<dbReference type="EMBL" id="SPHZ02000003">
    <property type="protein sequence ID" value="KAF0925493.1"/>
    <property type="molecule type" value="Genomic_DNA"/>
</dbReference>
<reference evidence="3 4" key="1">
    <citation type="submission" date="2019-11" db="EMBL/GenBank/DDBJ databases">
        <title>Whole genome sequence of Oryza granulata.</title>
        <authorList>
            <person name="Li W."/>
        </authorList>
    </citation>
    <scope>NUCLEOTIDE SEQUENCE [LARGE SCALE GENOMIC DNA]</scope>
    <source>
        <strain evidence="4">cv. Menghai</strain>
        <tissue evidence="3">Leaf</tissue>
    </source>
</reference>
<protein>
    <recommendedName>
        <fullName evidence="2">Myb-like domain-containing protein</fullName>
    </recommendedName>
</protein>
<dbReference type="Proteomes" id="UP000479710">
    <property type="component" value="Unassembled WGS sequence"/>
</dbReference>
<dbReference type="PANTHER" id="PTHR47211">
    <property type="entry name" value="TRIHELIX TRANSCRIPTION FACTOR ASR3"/>
    <property type="match status" value="1"/>
</dbReference>
<dbReference type="Gene3D" id="1.10.10.60">
    <property type="entry name" value="Homeodomain-like"/>
    <property type="match status" value="1"/>
</dbReference>
<dbReference type="InterPro" id="IPR001005">
    <property type="entry name" value="SANT/Myb"/>
</dbReference>